<dbReference type="EMBL" id="JADBEB010000001">
    <property type="protein sequence ID" value="MBE1491102.1"/>
    <property type="molecule type" value="Genomic_DNA"/>
</dbReference>
<evidence type="ECO:0000259" key="2">
    <source>
        <dbReference type="Pfam" id="PF04862"/>
    </source>
</evidence>
<keyword evidence="1" id="KW-0732">Signal</keyword>
<dbReference type="InterPro" id="IPR006946">
    <property type="entry name" value="DGR2-like_dom"/>
</dbReference>
<organism evidence="3 4">
    <name type="scientific">Plantactinospora soyae</name>
    <dbReference type="NCBI Taxonomy" id="1544732"/>
    <lineage>
        <taxon>Bacteria</taxon>
        <taxon>Bacillati</taxon>
        <taxon>Actinomycetota</taxon>
        <taxon>Actinomycetes</taxon>
        <taxon>Micromonosporales</taxon>
        <taxon>Micromonosporaceae</taxon>
        <taxon>Plantactinospora</taxon>
    </lineage>
</organism>
<sequence>MATTRPLTHRAAIGVALAVALSAVLAALTASPAVAAPVFADGFESPAIANDFVEFAAGQQFGPWTVTTGTVGLTRDWQAAEGNQSLDLNGFSPGAVARTLPTKLLTTYRVSYALAGNPDNGPLLAVGRVTANGQTVDSFSFDTTGHTPAAMGYVYRTFYFTNILSAATVLQFASTTVGAFGPVIDDVRVESCLLVICPAGQATAVRVA</sequence>
<evidence type="ECO:0000313" key="3">
    <source>
        <dbReference type="EMBL" id="MBE1491102.1"/>
    </source>
</evidence>
<dbReference type="AlphaFoldDB" id="A0A927R189"/>
<name>A0A927R189_9ACTN</name>
<accession>A0A927R189</accession>
<feature type="domain" description="DUF642" evidence="2">
    <location>
        <begin position="51"/>
        <end position="189"/>
    </location>
</feature>
<evidence type="ECO:0000256" key="1">
    <source>
        <dbReference type="SAM" id="SignalP"/>
    </source>
</evidence>
<dbReference type="Proteomes" id="UP000649753">
    <property type="component" value="Unassembled WGS sequence"/>
</dbReference>
<keyword evidence="4" id="KW-1185">Reference proteome</keyword>
<evidence type="ECO:0000313" key="4">
    <source>
        <dbReference type="Proteomes" id="UP000649753"/>
    </source>
</evidence>
<comment type="caution">
    <text evidence="3">The sequence shown here is derived from an EMBL/GenBank/DDBJ whole genome shotgun (WGS) entry which is preliminary data.</text>
</comment>
<dbReference type="Pfam" id="PF04862">
    <property type="entry name" value="DUF642"/>
    <property type="match status" value="1"/>
</dbReference>
<reference evidence="3" key="1">
    <citation type="submission" date="2020-10" db="EMBL/GenBank/DDBJ databases">
        <title>Sequencing the genomes of 1000 actinobacteria strains.</title>
        <authorList>
            <person name="Klenk H.-P."/>
        </authorList>
    </citation>
    <scope>NUCLEOTIDE SEQUENCE</scope>
    <source>
        <strain evidence="3">DSM 46832</strain>
    </source>
</reference>
<dbReference type="PROSITE" id="PS51318">
    <property type="entry name" value="TAT"/>
    <property type="match status" value="1"/>
</dbReference>
<feature type="chain" id="PRO_5037057572" evidence="1">
    <location>
        <begin position="36"/>
        <end position="208"/>
    </location>
</feature>
<dbReference type="InterPro" id="IPR006311">
    <property type="entry name" value="TAT_signal"/>
</dbReference>
<protein>
    <submittedName>
        <fullName evidence="3">Choice-of-anchor C domain-containing protein</fullName>
    </submittedName>
</protein>
<feature type="signal peptide" evidence="1">
    <location>
        <begin position="1"/>
        <end position="35"/>
    </location>
</feature>
<proteinExistence type="predicted"/>
<dbReference type="Gene3D" id="2.60.120.260">
    <property type="entry name" value="Galactose-binding domain-like"/>
    <property type="match status" value="1"/>
</dbReference>
<gene>
    <name evidence="3" type="ORF">H4W31_006740</name>
</gene>
<dbReference type="RefSeq" id="WP_192770250.1">
    <property type="nucleotide sequence ID" value="NZ_JADBEB010000001.1"/>
</dbReference>